<name>A0A7W8TTA3_9MICC</name>
<reference evidence="1 2" key="1">
    <citation type="submission" date="2020-08" db="EMBL/GenBank/DDBJ databases">
        <title>Sequencing the genomes of 1000 actinobacteria strains.</title>
        <authorList>
            <person name="Klenk H.-P."/>
        </authorList>
    </citation>
    <scope>NUCLEOTIDE SEQUENCE [LARGE SCALE GENOMIC DNA]</scope>
    <source>
        <strain evidence="1 2">DSM 105783</strain>
    </source>
</reference>
<sequence>MTLPSVATANSIGLLFSGLVDTAFGDTSAPIQATSTSSTLGISTWSSLTLWSLLARSPLKIRLHITNA</sequence>
<evidence type="ECO:0000313" key="2">
    <source>
        <dbReference type="Proteomes" id="UP000580797"/>
    </source>
</evidence>
<comment type="caution">
    <text evidence="1">The sequence shown here is derived from an EMBL/GenBank/DDBJ whole genome shotgun (WGS) entry which is preliminary data.</text>
</comment>
<organism evidence="1 2">
    <name type="scientific">Neomicrococcus aestuarii</name>
    <dbReference type="NCBI Taxonomy" id="556325"/>
    <lineage>
        <taxon>Bacteria</taxon>
        <taxon>Bacillati</taxon>
        <taxon>Actinomycetota</taxon>
        <taxon>Actinomycetes</taxon>
        <taxon>Micrococcales</taxon>
        <taxon>Micrococcaceae</taxon>
        <taxon>Neomicrococcus</taxon>
    </lineage>
</organism>
<dbReference type="AlphaFoldDB" id="A0A7W8TTA3"/>
<dbReference type="Proteomes" id="UP000580797">
    <property type="component" value="Unassembled WGS sequence"/>
</dbReference>
<dbReference type="EMBL" id="JACHDR010000001">
    <property type="protein sequence ID" value="MBB5512444.1"/>
    <property type="molecule type" value="Genomic_DNA"/>
</dbReference>
<proteinExistence type="predicted"/>
<gene>
    <name evidence="1" type="ORF">HD598_001131</name>
</gene>
<accession>A0A7W8TTA3</accession>
<protein>
    <submittedName>
        <fullName evidence="1">Uncharacterized protein</fullName>
    </submittedName>
</protein>
<evidence type="ECO:0000313" key="1">
    <source>
        <dbReference type="EMBL" id="MBB5512444.1"/>
    </source>
</evidence>